<evidence type="ECO:0000313" key="1">
    <source>
        <dbReference type="EMBL" id="GAI00473.1"/>
    </source>
</evidence>
<organism evidence="1">
    <name type="scientific">marine sediment metagenome</name>
    <dbReference type="NCBI Taxonomy" id="412755"/>
    <lineage>
        <taxon>unclassified sequences</taxon>
        <taxon>metagenomes</taxon>
        <taxon>ecological metagenomes</taxon>
    </lineage>
</organism>
<dbReference type="EMBL" id="BARU01048962">
    <property type="protein sequence ID" value="GAI00473.1"/>
    <property type="molecule type" value="Genomic_DNA"/>
</dbReference>
<sequence length="42" mass="4525">TPGTEPGIHSHRRQFEKRGASAATSLALWLWIPGSALRAAPE</sequence>
<proteinExistence type="predicted"/>
<dbReference type="AlphaFoldDB" id="X1K1T7"/>
<name>X1K1T7_9ZZZZ</name>
<feature type="non-terminal residue" evidence="1">
    <location>
        <position position="1"/>
    </location>
</feature>
<gene>
    <name evidence="1" type="ORF">S03H2_72430</name>
</gene>
<reference evidence="1" key="1">
    <citation type="journal article" date="2014" name="Front. Microbiol.">
        <title>High frequency of phylogenetically diverse reductive dehalogenase-homologous genes in deep subseafloor sedimentary metagenomes.</title>
        <authorList>
            <person name="Kawai M."/>
            <person name="Futagami T."/>
            <person name="Toyoda A."/>
            <person name="Takaki Y."/>
            <person name="Nishi S."/>
            <person name="Hori S."/>
            <person name="Arai W."/>
            <person name="Tsubouchi T."/>
            <person name="Morono Y."/>
            <person name="Uchiyama I."/>
            <person name="Ito T."/>
            <person name="Fujiyama A."/>
            <person name="Inagaki F."/>
            <person name="Takami H."/>
        </authorList>
    </citation>
    <scope>NUCLEOTIDE SEQUENCE</scope>
    <source>
        <strain evidence="1">Expedition CK06-06</strain>
    </source>
</reference>
<comment type="caution">
    <text evidence="1">The sequence shown here is derived from an EMBL/GenBank/DDBJ whole genome shotgun (WGS) entry which is preliminary data.</text>
</comment>
<accession>X1K1T7</accession>
<protein>
    <submittedName>
        <fullName evidence="1">Uncharacterized protein</fullName>
    </submittedName>
</protein>